<dbReference type="InterPro" id="IPR000073">
    <property type="entry name" value="AB_hydrolase_1"/>
</dbReference>
<evidence type="ECO:0000256" key="3">
    <source>
        <dbReference type="ARBA" id="ARBA00012327"/>
    </source>
</evidence>
<keyword evidence="13" id="KW-1185">Reference proteome</keyword>
<dbReference type="InterPro" id="IPR029063">
    <property type="entry name" value="SAM-dependent_MTases_sf"/>
</dbReference>
<dbReference type="Pfam" id="PF12697">
    <property type="entry name" value="Abhydrolase_6"/>
    <property type="match status" value="1"/>
</dbReference>
<evidence type="ECO:0000313" key="12">
    <source>
        <dbReference type="EMBL" id="WKD50097.1"/>
    </source>
</evidence>
<dbReference type="PANTHER" id="PTHR13090:SF1">
    <property type="entry name" value="ARGININE-HYDROXYLASE NDUFAF5, MITOCHONDRIAL"/>
    <property type="match status" value="1"/>
</dbReference>
<evidence type="ECO:0000256" key="4">
    <source>
        <dbReference type="ARBA" id="ARBA00022603"/>
    </source>
</evidence>
<comment type="function">
    <text evidence="8 9">Converts the free carboxyl group of a malonyl-thioester to its methyl ester by transfer of a methyl group from S-adenosyl-L-methionine (SAM). It allows to synthesize pimeloyl-ACP via the fatty acid synthetic pathway.</text>
</comment>
<evidence type="ECO:0000256" key="8">
    <source>
        <dbReference type="ARBA" id="ARBA00025006"/>
    </source>
</evidence>
<dbReference type="Gene3D" id="3.40.50.150">
    <property type="entry name" value="Vaccinia Virus protein VP39"/>
    <property type="match status" value="1"/>
</dbReference>
<accession>A0ABY9EBQ9</accession>
<keyword evidence="7 9" id="KW-0093">Biotin biosynthesis</keyword>
<feature type="domain" description="AB hydrolase-1" evidence="11">
    <location>
        <begin position="7"/>
        <end position="235"/>
    </location>
</feature>
<evidence type="ECO:0000256" key="9">
    <source>
        <dbReference type="HAMAP-Rule" id="MF_00835"/>
    </source>
</evidence>
<feature type="domain" description="Methyltransferase type 11" evidence="10">
    <location>
        <begin position="300"/>
        <end position="393"/>
    </location>
</feature>
<organism evidence="12 13">
    <name type="scientific">Microbulbifer spongiae</name>
    <dbReference type="NCBI Taxonomy" id="2944933"/>
    <lineage>
        <taxon>Bacteria</taxon>
        <taxon>Pseudomonadati</taxon>
        <taxon>Pseudomonadota</taxon>
        <taxon>Gammaproteobacteria</taxon>
        <taxon>Cellvibrionales</taxon>
        <taxon>Microbulbiferaceae</taxon>
        <taxon>Microbulbifer</taxon>
    </lineage>
</organism>
<dbReference type="Proteomes" id="UP001321520">
    <property type="component" value="Chromosome"/>
</dbReference>
<dbReference type="InterPro" id="IPR050602">
    <property type="entry name" value="Malonyl-ACP_OMT"/>
</dbReference>
<keyword evidence="4 9" id="KW-0489">Methyltransferase</keyword>
<evidence type="ECO:0000313" key="13">
    <source>
        <dbReference type="Proteomes" id="UP001321520"/>
    </source>
</evidence>
<dbReference type="InterPro" id="IPR011814">
    <property type="entry name" value="BioC"/>
</dbReference>
<dbReference type="SUPFAM" id="SSF53335">
    <property type="entry name" value="S-adenosyl-L-methionine-dependent methyltransferases"/>
    <property type="match status" value="1"/>
</dbReference>
<dbReference type="CDD" id="cd02440">
    <property type="entry name" value="AdoMet_MTases"/>
    <property type="match status" value="1"/>
</dbReference>
<name>A0ABY9EBQ9_9GAMM</name>
<evidence type="ECO:0000256" key="5">
    <source>
        <dbReference type="ARBA" id="ARBA00022679"/>
    </source>
</evidence>
<dbReference type="GO" id="GO:0102130">
    <property type="term" value="F:malonyl-CoA methyltransferase activity"/>
    <property type="evidence" value="ECO:0007669"/>
    <property type="project" value="UniProtKB-EC"/>
</dbReference>
<evidence type="ECO:0000259" key="10">
    <source>
        <dbReference type="Pfam" id="PF08241"/>
    </source>
</evidence>
<dbReference type="InterPro" id="IPR029058">
    <property type="entry name" value="AB_hydrolase_fold"/>
</dbReference>
<sequence length="515" mass="56809">MSQVENLVFLHGWDGDSHPWQPLLAAVREQLELPLYCIGLPGFGERSAEPWPQEEALLQQLYQSLPRNCVLVGHSLGGMLALRLAARPGQKKIRGMITISANACFVARDNWPGMPRCTFESFRAAFERDPHGTWERFCGLQSQGDKAMRALLKHLRGRRPDIHPEAWLQSLDCLAELDNRALLQDLAIPALYLFGRNDALVPRAAVEEIRASGAPVVVMAGCGHKPHLSQPGQVAGQLRQFVHGLSSPGAPGAAPFDKSAVARSFGRAAGSYDDCAHLQRAVCRQLANMAEYHWVPRTIVDLGSGTGFGTTLLRQHFPQAHIVALDLAEAMLRFARSERPHAGGYIAADAEQLPLADGSVDLVFSSLALQWCYRLPQLFAEFGRVLAPQGHCLVATLGPGTLAELRNSWARVDTGVHVNRFLPLADWRDAVRHGGLQGEVRREQRLLYFDSLRRLMQELKGVGAHNINRAARRGMTGRARLQRLGVAYESLRQPRGLPVSYEVIYLKLARGGDQG</sequence>
<dbReference type="InterPro" id="IPR013216">
    <property type="entry name" value="Methyltransf_11"/>
</dbReference>
<evidence type="ECO:0000256" key="2">
    <source>
        <dbReference type="ARBA" id="ARBA00004746"/>
    </source>
</evidence>
<dbReference type="RefSeq" id="WP_301416071.1">
    <property type="nucleotide sequence ID" value="NZ_CP098023.1"/>
</dbReference>
<dbReference type="SUPFAM" id="SSF53474">
    <property type="entry name" value="alpha/beta-Hydrolases"/>
    <property type="match status" value="1"/>
</dbReference>
<dbReference type="Gene3D" id="3.40.50.1820">
    <property type="entry name" value="alpha/beta hydrolase"/>
    <property type="match status" value="1"/>
</dbReference>
<keyword evidence="6 9" id="KW-0949">S-adenosyl-L-methionine</keyword>
<dbReference type="Pfam" id="PF08241">
    <property type="entry name" value="Methyltransf_11"/>
    <property type="match status" value="1"/>
</dbReference>
<comment type="catalytic activity">
    <reaction evidence="1 9">
        <text>malonyl-[ACP] + S-adenosyl-L-methionine = malonyl-[ACP] methyl ester + S-adenosyl-L-homocysteine</text>
        <dbReference type="Rhea" id="RHEA:17105"/>
        <dbReference type="Rhea" id="RHEA-COMP:9623"/>
        <dbReference type="Rhea" id="RHEA-COMP:9954"/>
        <dbReference type="ChEBI" id="CHEBI:57856"/>
        <dbReference type="ChEBI" id="CHEBI:59789"/>
        <dbReference type="ChEBI" id="CHEBI:78449"/>
        <dbReference type="ChEBI" id="CHEBI:78845"/>
        <dbReference type="EC" id="2.1.1.197"/>
    </reaction>
</comment>
<evidence type="ECO:0000256" key="1">
    <source>
        <dbReference type="ARBA" id="ARBA00000852"/>
    </source>
</evidence>
<protein>
    <recommendedName>
        <fullName evidence="3 9">Malonyl-[acyl-carrier protein] O-methyltransferase</fullName>
        <shortName evidence="9">Malonyl-ACP O-methyltransferase</shortName>
        <ecNumber evidence="3 9">2.1.1.197</ecNumber>
    </recommendedName>
    <alternativeName>
        <fullName evidence="9">Biotin synthesis protein BioC</fullName>
    </alternativeName>
</protein>
<reference evidence="12 13" key="1">
    <citation type="submission" date="2022-05" db="EMBL/GenBank/DDBJ databases">
        <title>Microbulbifer sp. nov., isolated from sponge.</title>
        <authorList>
            <person name="Gao L."/>
        </authorList>
    </citation>
    <scope>NUCLEOTIDE SEQUENCE [LARGE SCALE GENOMIC DNA]</scope>
    <source>
        <strain evidence="12 13">MI-G</strain>
    </source>
</reference>
<dbReference type="NCBIfam" id="TIGR02072">
    <property type="entry name" value="BioC"/>
    <property type="match status" value="1"/>
</dbReference>
<evidence type="ECO:0000256" key="6">
    <source>
        <dbReference type="ARBA" id="ARBA00022691"/>
    </source>
</evidence>
<dbReference type="GO" id="GO:0032259">
    <property type="term" value="P:methylation"/>
    <property type="evidence" value="ECO:0007669"/>
    <property type="project" value="UniProtKB-KW"/>
</dbReference>
<evidence type="ECO:0000256" key="7">
    <source>
        <dbReference type="ARBA" id="ARBA00022756"/>
    </source>
</evidence>
<proteinExistence type="inferred from homology"/>
<dbReference type="HAMAP" id="MF_00835">
    <property type="entry name" value="BioC"/>
    <property type="match status" value="1"/>
</dbReference>
<dbReference type="EC" id="2.1.1.197" evidence="3 9"/>
<dbReference type="PANTHER" id="PTHR13090">
    <property type="entry name" value="ARGININE-HYDROXYLASE NDUFAF5, MITOCHONDRIAL"/>
    <property type="match status" value="1"/>
</dbReference>
<comment type="similarity">
    <text evidence="9">Belongs to the methyltransferase superfamily.</text>
</comment>
<evidence type="ECO:0000259" key="11">
    <source>
        <dbReference type="Pfam" id="PF12697"/>
    </source>
</evidence>
<keyword evidence="5 9" id="KW-0808">Transferase</keyword>
<gene>
    <name evidence="9 12" type="primary">bioC</name>
    <name evidence="12" type="ORF">M8T91_01320</name>
</gene>
<dbReference type="EMBL" id="CP098023">
    <property type="protein sequence ID" value="WKD50097.1"/>
    <property type="molecule type" value="Genomic_DNA"/>
</dbReference>
<comment type="pathway">
    <text evidence="2 9">Cofactor biosynthesis; biotin biosynthesis.</text>
</comment>